<evidence type="ECO:0000256" key="1">
    <source>
        <dbReference type="SAM" id="Coils"/>
    </source>
</evidence>
<proteinExistence type="predicted"/>
<evidence type="ECO:0000313" key="3">
    <source>
        <dbReference type="Proteomes" id="UP001056201"/>
    </source>
</evidence>
<sequence length="187" mass="21811">MIEPKFDTVPPKSKQEHQLWVRLQHLRLWNATQVPPEYADQIPNSIRGLGKWSEPKLGIKKMTDANSLSRQHPTWAWRVIEADGLAKALYARRELPQPKKNAQQQATSLRGGMRELESMLVRAVNQYHEAKETAERAVLDAHYQTQIQKDQAEQIERLTSLLDTRDRELAELRRELSKQNVIRLHRP</sequence>
<organism evidence="2 3">
    <name type="scientific">Aquincola tertiaricarbonis</name>
    <dbReference type="NCBI Taxonomy" id="391953"/>
    <lineage>
        <taxon>Bacteria</taxon>
        <taxon>Pseudomonadati</taxon>
        <taxon>Pseudomonadota</taxon>
        <taxon>Betaproteobacteria</taxon>
        <taxon>Burkholderiales</taxon>
        <taxon>Sphaerotilaceae</taxon>
        <taxon>Aquincola</taxon>
    </lineage>
</organism>
<dbReference type="RefSeq" id="WP_250199808.1">
    <property type="nucleotide sequence ID" value="NZ_CP097636.1"/>
</dbReference>
<protein>
    <submittedName>
        <fullName evidence="2">Uncharacterized protein</fullName>
    </submittedName>
</protein>
<keyword evidence="1" id="KW-0175">Coiled coil</keyword>
<evidence type="ECO:0000313" key="2">
    <source>
        <dbReference type="EMBL" id="URI11614.1"/>
    </source>
</evidence>
<feature type="coiled-coil region" evidence="1">
    <location>
        <begin position="99"/>
        <end position="175"/>
    </location>
</feature>
<name>A0ABY4SF18_AQUTE</name>
<keyword evidence="3" id="KW-1185">Reference proteome</keyword>
<accession>A0ABY4SF18</accession>
<reference evidence="2" key="1">
    <citation type="submission" date="2022-05" db="EMBL/GenBank/DDBJ databases">
        <title>An RpoN-dependent PEP-CTERM gene is involved in floc formation of an Aquincola tertiaricarbonis strain.</title>
        <authorList>
            <person name="Qiu D."/>
            <person name="Xia M."/>
        </authorList>
    </citation>
    <scope>NUCLEOTIDE SEQUENCE</scope>
    <source>
        <strain evidence="2">RN12</strain>
    </source>
</reference>
<gene>
    <name evidence="2" type="ORF">MW290_22000</name>
</gene>
<dbReference type="EMBL" id="CP097636">
    <property type="protein sequence ID" value="URI11614.1"/>
    <property type="molecule type" value="Genomic_DNA"/>
</dbReference>
<dbReference type="Proteomes" id="UP001056201">
    <property type="component" value="Chromosome 2"/>
</dbReference>